<dbReference type="InterPro" id="IPR020847">
    <property type="entry name" value="AP_endonuclease_F1_BS"/>
</dbReference>
<evidence type="ECO:0000259" key="1">
    <source>
        <dbReference type="PROSITE" id="PS50878"/>
    </source>
</evidence>
<dbReference type="PROSITE" id="PS00726">
    <property type="entry name" value="AP_NUCLEASE_F1_1"/>
    <property type="match status" value="1"/>
</dbReference>
<dbReference type="GO" id="GO:0004519">
    <property type="term" value="F:endonuclease activity"/>
    <property type="evidence" value="ECO:0007669"/>
    <property type="project" value="InterPro"/>
</dbReference>
<reference evidence="2 3" key="1">
    <citation type="submission" date="2024-03" db="EMBL/GenBank/DDBJ databases">
        <authorList>
            <person name="Martinez-Hernandez J."/>
        </authorList>
    </citation>
    <scope>NUCLEOTIDE SEQUENCE [LARGE SCALE GENOMIC DNA]</scope>
</reference>
<dbReference type="SUPFAM" id="SSF56672">
    <property type="entry name" value="DNA/RNA polymerases"/>
    <property type="match status" value="1"/>
</dbReference>
<feature type="domain" description="Reverse transcriptase" evidence="1">
    <location>
        <begin position="483"/>
        <end position="743"/>
    </location>
</feature>
<dbReference type="PROSITE" id="PS50878">
    <property type="entry name" value="RT_POL"/>
    <property type="match status" value="1"/>
</dbReference>
<dbReference type="AlphaFoldDB" id="A0AAV1W8J9"/>
<comment type="caution">
    <text evidence="2">The sequence shown here is derived from an EMBL/GenBank/DDBJ whole genome shotgun (WGS) entry which is preliminary data.</text>
</comment>
<evidence type="ECO:0000313" key="2">
    <source>
        <dbReference type="EMBL" id="CAL0305463.1"/>
    </source>
</evidence>
<dbReference type="GO" id="GO:0003677">
    <property type="term" value="F:DNA binding"/>
    <property type="evidence" value="ECO:0007669"/>
    <property type="project" value="InterPro"/>
</dbReference>
<accession>A0AAV1W8J9</accession>
<dbReference type="InterPro" id="IPR052343">
    <property type="entry name" value="Retrotransposon-Effector_Assoc"/>
</dbReference>
<evidence type="ECO:0000313" key="3">
    <source>
        <dbReference type="Proteomes" id="UP001497480"/>
    </source>
</evidence>
<dbReference type="Gene3D" id="3.60.10.10">
    <property type="entry name" value="Endonuclease/exonuclease/phosphatase"/>
    <property type="match status" value="1"/>
</dbReference>
<dbReference type="Pfam" id="PF00078">
    <property type="entry name" value="RVT_1"/>
    <property type="match status" value="1"/>
</dbReference>
<dbReference type="InterPro" id="IPR036691">
    <property type="entry name" value="Endo/exonu/phosph_ase_sf"/>
</dbReference>
<dbReference type="SUPFAM" id="SSF56219">
    <property type="entry name" value="DNase I-like"/>
    <property type="match status" value="1"/>
</dbReference>
<keyword evidence="3" id="KW-1185">Reference proteome</keyword>
<proteinExistence type="predicted"/>
<dbReference type="EMBL" id="CAXHTB010000004">
    <property type="protein sequence ID" value="CAL0305463.1"/>
    <property type="molecule type" value="Genomic_DNA"/>
</dbReference>
<name>A0AAV1W8J9_LUPLU</name>
<dbReference type="PANTHER" id="PTHR46890:SF50">
    <property type="entry name" value="RNA-DIRECTED DNA POLYMERASE, EUKARYOTA, REVERSE TRANSCRIPTASE ZINC-BINDING DOMAIN PROTEIN-RELATED"/>
    <property type="match status" value="1"/>
</dbReference>
<protein>
    <recommendedName>
        <fullName evidence="1">Reverse transcriptase domain-containing protein</fullName>
    </recommendedName>
</protein>
<dbReference type="Pfam" id="PF03372">
    <property type="entry name" value="Exo_endo_phos"/>
    <property type="match status" value="1"/>
</dbReference>
<dbReference type="InterPro" id="IPR043502">
    <property type="entry name" value="DNA/RNA_pol_sf"/>
</dbReference>
<dbReference type="Proteomes" id="UP001497480">
    <property type="component" value="Unassembled WGS sequence"/>
</dbReference>
<gene>
    <name evidence="2" type="ORF">LLUT_LOCUS6523</name>
</gene>
<dbReference type="InterPro" id="IPR000477">
    <property type="entry name" value="RT_dom"/>
</dbReference>
<sequence>MLIISINIRGLGGRLKKKEIRDLIRIHNPDFICIQETKLHCVDFNLCLSLWGSDDFGWACVPAEGYSGGILSLWNKDVFLSEEVRVGSNFVTVKGRWVHHNVSSNIMNVYSPCDLVGKRLFWEEAKSDFSGRSGELWCLAGDFNAVLCRDERRGSGLNEASSDCEEFSQFIEDLDLFDLPLVGSKFTWFLSNGSAMSQLDRFLVNDSWLNSWGQLVQLSLKRTFSDHCPIVLKNDVRNWGPSPFRTNNCWFSDSEFGRFVEGTWSGLKVVGRGSFVFKEKLKLLKNSLKRWNKDHFDLLDKKINDRVSFINVIDDKGSVGLLSEEDIGARRSATAELWRLSSQKDNLLLQESRQRWLKEGDSNSKFFHASINRRWRTNGISGLTIDGDWVDDPSRVKDHIASFFKGRFEEKHWNRPTLDGIDIGCISGEDNKFLAARFEEIEIKEAVWNCEGDKSPGPDGFNFTFIKKFWEVMKNDIIVMVDDFYSCGALVRGCNASFTVLVPKIGSPQGLGDFRPISLISCFQKIISKLLAARIKKIIPSVISECQTAFIKGRYIMDGVVIANEIVKQARRKKDGDCFIFKVDFKKAYDSVNWSFLLYMLERMGFCFKWRNWIKSCLQSNTVSFLVNGSPTSEFSMARGLRQGDSIAPFLFLIVAERLAGIMRSAVSKNIFKGCLVGKDKVHISHLQYADDTLLIGENSVANIIVLKSIMNCFELSSGLRINFHKSSFIGINSDADFVQLAVN</sequence>
<dbReference type="PANTHER" id="PTHR46890">
    <property type="entry name" value="NON-LTR RETROLELEMENT REVERSE TRANSCRIPTASE-LIKE PROTEIN-RELATED"/>
    <property type="match status" value="1"/>
</dbReference>
<dbReference type="InterPro" id="IPR005135">
    <property type="entry name" value="Endo/exonuclease/phosphatase"/>
</dbReference>
<dbReference type="CDD" id="cd01650">
    <property type="entry name" value="RT_nLTR_like"/>
    <property type="match status" value="1"/>
</dbReference>
<dbReference type="GO" id="GO:0006281">
    <property type="term" value="P:DNA repair"/>
    <property type="evidence" value="ECO:0007669"/>
    <property type="project" value="InterPro"/>
</dbReference>
<organism evidence="2 3">
    <name type="scientific">Lupinus luteus</name>
    <name type="common">European yellow lupine</name>
    <dbReference type="NCBI Taxonomy" id="3873"/>
    <lineage>
        <taxon>Eukaryota</taxon>
        <taxon>Viridiplantae</taxon>
        <taxon>Streptophyta</taxon>
        <taxon>Embryophyta</taxon>
        <taxon>Tracheophyta</taxon>
        <taxon>Spermatophyta</taxon>
        <taxon>Magnoliopsida</taxon>
        <taxon>eudicotyledons</taxon>
        <taxon>Gunneridae</taxon>
        <taxon>Pentapetalae</taxon>
        <taxon>rosids</taxon>
        <taxon>fabids</taxon>
        <taxon>Fabales</taxon>
        <taxon>Fabaceae</taxon>
        <taxon>Papilionoideae</taxon>
        <taxon>50 kb inversion clade</taxon>
        <taxon>genistoids sensu lato</taxon>
        <taxon>core genistoids</taxon>
        <taxon>Genisteae</taxon>
        <taxon>Lupinus</taxon>
    </lineage>
</organism>